<feature type="region of interest" description="Disordered" evidence="1">
    <location>
        <begin position="42"/>
        <end position="81"/>
    </location>
</feature>
<proteinExistence type="predicted"/>
<comment type="caution">
    <text evidence="2">The sequence shown here is derived from an EMBL/GenBank/DDBJ whole genome shotgun (WGS) entry which is preliminary data.</text>
</comment>
<gene>
    <name evidence="2" type="ORF">SDC9_175206</name>
</gene>
<dbReference type="EMBL" id="VSSQ01077775">
    <property type="protein sequence ID" value="MPN27772.1"/>
    <property type="molecule type" value="Genomic_DNA"/>
</dbReference>
<protein>
    <submittedName>
        <fullName evidence="2">Uncharacterized protein</fullName>
    </submittedName>
</protein>
<evidence type="ECO:0000313" key="2">
    <source>
        <dbReference type="EMBL" id="MPN27772.1"/>
    </source>
</evidence>
<reference evidence="2" key="1">
    <citation type="submission" date="2019-08" db="EMBL/GenBank/DDBJ databases">
        <authorList>
            <person name="Kucharzyk K."/>
            <person name="Murdoch R.W."/>
            <person name="Higgins S."/>
            <person name="Loffler F."/>
        </authorList>
    </citation>
    <scope>NUCLEOTIDE SEQUENCE</scope>
</reference>
<organism evidence="2">
    <name type="scientific">bioreactor metagenome</name>
    <dbReference type="NCBI Taxonomy" id="1076179"/>
    <lineage>
        <taxon>unclassified sequences</taxon>
        <taxon>metagenomes</taxon>
        <taxon>ecological metagenomes</taxon>
    </lineage>
</organism>
<evidence type="ECO:0000256" key="1">
    <source>
        <dbReference type="SAM" id="MobiDB-lite"/>
    </source>
</evidence>
<name>A0A645GPD7_9ZZZZ</name>
<sequence length="81" mass="8244">MSAPKTGQGVGQRGLVCREFSRHIISSQAKDASYPVAFFSGTGGAQLAPQQGRTRPGGAPENARGVGGGRHGGDVFIEFGG</sequence>
<accession>A0A645GPD7</accession>
<dbReference type="AlphaFoldDB" id="A0A645GPD7"/>